<organism evidence="1 2">
    <name type="scientific">Gleimia europaea ACS-120-V-Col10b</name>
    <dbReference type="NCBI Taxonomy" id="883069"/>
    <lineage>
        <taxon>Bacteria</taxon>
        <taxon>Bacillati</taxon>
        <taxon>Actinomycetota</taxon>
        <taxon>Actinomycetes</taxon>
        <taxon>Actinomycetales</taxon>
        <taxon>Actinomycetaceae</taxon>
        <taxon>Gleimia</taxon>
    </lineage>
</organism>
<proteinExistence type="predicted"/>
<dbReference type="AlphaFoldDB" id="A0A9W5RFF5"/>
<dbReference type="InterPro" id="IPR010148">
    <property type="entry name" value="CRISPR-assoc_prot_CT1975"/>
</dbReference>
<dbReference type="OrthoDB" id="5291250at2"/>
<dbReference type="Pfam" id="PF09344">
    <property type="entry name" value="Cas_CT1975"/>
    <property type="match status" value="1"/>
</dbReference>
<evidence type="ECO:0000313" key="1">
    <source>
        <dbReference type="EMBL" id="EPD31449.1"/>
    </source>
</evidence>
<accession>A0A9W5RFF5</accession>
<comment type="caution">
    <text evidence="1">The sequence shown here is derived from an EMBL/GenBank/DDBJ whole genome shotgun (WGS) entry which is preliminary data.</text>
</comment>
<protein>
    <submittedName>
        <fullName evidence="1">CRISPR-associated protein cas7/cse4/casc, subtype I-e</fullName>
    </submittedName>
</protein>
<dbReference type="RefSeq" id="WP_016444560.1">
    <property type="nucleotide sequence ID" value="NZ_KE150266.1"/>
</dbReference>
<dbReference type="NCBIfam" id="TIGR01869">
    <property type="entry name" value="casC_Cse4"/>
    <property type="match status" value="1"/>
</dbReference>
<gene>
    <name evidence="1" type="ORF">HMPREF9238_01223</name>
</gene>
<reference evidence="1 2" key="1">
    <citation type="submission" date="2013-05" db="EMBL/GenBank/DDBJ databases">
        <title>The Genome Sequence of Actinomyces europaeus ACS-120-V-COL10B.</title>
        <authorList>
            <consortium name="The Broad Institute Genomics Platform"/>
            <person name="Earl A."/>
            <person name="Ward D."/>
            <person name="Feldgarden M."/>
            <person name="Gevers D."/>
            <person name="Saerens B."/>
            <person name="Vaneechoutte M."/>
            <person name="Walker B."/>
            <person name="Young S."/>
            <person name="Zeng Q."/>
            <person name="Gargeya S."/>
            <person name="Fitzgerald M."/>
            <person name="Haas B."/>
            <person name="Abouelleil A."/>
            <person name="Allen A.W."/>
            <person name="Alvarado L."/>
            <person name="Arachchi H.M."/>
            <person name="Berlin A.M."/>
            <person name="Chapman S.B."/>
            <person name="Gainer-Dewar J."/>
            <person name="Goldberg J."/>
            <person name="Griggs A."/>
            <person name="Gujja S."/>
            <person name="Hansen M."/>
            <person name="Howarth C."/>
            <person name="Imamovic A."/>
            <person name="Ireland A."/>
            <person name="Larimer J."/>
            <person name="McCowan C."/>
            <person name="Murphy C."/>
            <person name="Pearson M."/>
            <person name="Poon T.W."/>
            <person name="Priest M."/>
            <person name="Roberts A."/>
            <person name="Saif S."/>
            <person name="Shea T."/>
            <person name="Sisk P."/>
            <person name="Sykes S."/>
            <person name="Wortman J."/>
            <person name="Nusbaum C."/>
            <person name="Birren B."/>
        </authorList>
    </citation>
    <scope>NUCLEOTIDE SEQUENCE [LARGE SCALE GENOMIC DNA]</scope>
    <source>
        <strain evidence="1 2">ACS-120-V-Col10b</strain>
    </source>
</reference>
<keyword evidence="2" id="KW-1185">Reference proteome</keyword>
<evidence type="ECO:0000313" key="2">
    <source>
        <dbReference type="Proteomes" id="UP000014387"/>
    </source>
</evidence>
<dbReference type="EMBL" id="AGWN01000001">
    <property type="protein sequence ID" value="EPD31449.1"/>
    <property type="molecule type" value="Genomic_DNA"/>
</dbReference>
<dbReference type="Proteomes" id="UP000014387">
    <property type="component" value="Unassembled WGS sequence"/>
</dbReference>
<name>A0A9W5RFF5_9ACTO</name>
<sequence>MFIDIHVIQPLPSSNVNRDETGSPKTALYGGVRRHRVSSQSWKRATRETFADFVSEEYLGTRTKRALELVAKEIVQLDPDAAERAVVLAEGVFKPLDIGMEAVTKTDGDVEEKAKKLKTLFFLSKAQVRALANLALESQGKPKKAEAMKALQSDNAFDMALFGRMVANTPALNIDAACQVAHAISTHAVETEFDYLTAVDDYKAMTDKTDAGAAMITTVEFVSSCLYRYATINVRQLISNLESSDDARNAIEAFLKAFVSSMPSGKVNTFANNTLPAAVYVTLREGPMSLVGAFESAICSDRGDGYVKKSVDSLIDYAQTMYEAYGDPKDQFVMVADKAAGSLTRLTDNKFSLDSLATQVAATAIPTGDGE</sequence>